<protein>
    <recommendedName>
        <fullName evidence="2">Tetratricopeptide repeat-like domain-containing protein</fullName>
    </recommendedName>
</protein>
<name>A0A0F9D956_9ZZZZ</name>
<reference evidence="1" key="1">
    <citation type="journal article" date="2015" name="Nature">
        <title>Complex archaea that bridge the gap between prokaryotes and eukaryotes.</title>
        <authorList>
            <person name="Spang A."/>
            <person name="Saw J.H."/>
            <person name="Jorgensen S.L."/>
            <person name="Zaremba-Niedzwiedzka K."/>
            <person name="Martijn J."/>
            <person name="Lind A.E."/>
            <person name="van Eijk R."/>
            <person name="Schleper C."/>
            <person name="Guy L."/>
            <person name="Ettema T.J."/>
        </authorList>
    </citation>
    <scope>NUCLEOTIDE SEQUENCE</scope>
</reference>
<gene>
    <name evidence="1" type="ORF">LCGC14_2227530</name>
</gene>
<dbReference type="AlphaFoldDB" id="A0A0F9D956"/>
<evidence type="ECO:0008006" key="2">
    <source>
        <dbReference type="Google" id="ProtNLM"/>
    </source>
</evidence>
<dbReference type="Gene3D" id="1.25.40.10">
    <property type="entry name" value="Tetratricopeptide repeat domain"/>
    <property type="match status" value="1"/>
</dbReference>
<sequence length="181" mass="19480">MRYAPRVISALMVIGGFAGSTAVASVEPPEAITQHIKAIAEAATASDVIAAYAAGLALDRRDVTLHEAYLRRMVDLGRADVLGYQAQLLISLEPGNGLAWAVVAFGHADRGEFAEAFSAIRRAVKRLPEDEFVANLAGQMVGWYDREGNESALAEILRPDVARLRAELGKNKAFRAGYKVV</sequence>
<dbReference type="InterPro" id="IPR011990">
    <property type="entry name" value="TPR-like_helical_dom_sf"/>
</dbReference>
<evidence type="ECO:0000313" key="1">
    <source>
        <dbReference type="EMBL" id="KKL58223.1"/>
    </source>
</evidence>
<feature type="non-terminal residue" evidence="1">
    <location>
        <position position="181"/>
    </location>
</feature>
<dbReference type="EMBL" id="LAZR01029899">
    <property type="protein sequence ID" value="KKL58223.1"/>
    <property type="molecule type" value="Genomic_DNA"/>
</dbReference>
<proteinExistence type="predicted"/>
<accession>A0A0F9D956</accession>
<dbReference type="SUPFAM" id="SSF48452">
    <property type="entry name" value="TPR-like"/>
    <property type="match status" value="1"/>
</dbReference>
<organism evidence="1">
    <name type="scientific">marine sediment metagenome</name>
    <dbReference type="NCBI Taxonomy" id="412755"/>
    <lineage>
        <taxon>unclassified sequences</taxon>
        <taxon>metagenomes</taxon>
        <taxon>ecological metagenomes</taxon>
    </lineage>
</organism>
<comment type="caution">
    <text evidence="1">The sequence shown here is derived from an EMBL/GenBank/DDBJ whole genome shotgun (WGS) entry which is preliminary data.</text>
</comment>